<sequence length="684" mass="78603">MSMIPTNYPEADPLPFSAVGSFDVYNSGRPFPPRDFHILNYTTLETWKSLRLPKTRECQDLSMFPGMHLDILLQVLSHLHPLDLLHLSHTTHDFHDFLQSPPGELIWRKAFGGDPGLPAPPESTAVVRANPTSENIRKKAFEGDPGLPAPPKSISARVWTILIYGPNICDHRKLARAFPRYPLEHEIYTLIPRTRRTSGDTVLGTSSTSKFHPDEGKAILKMYEDQQAQNDPVALSEFVQSQRPVVADIELAASNCAFWVRHRVLDVVETRNKDCRPKILKSVKSRLLKEGWESVDILAAAQKYERIRHLRTITTLTHRLWKRIRPYIVWYVARERASRLDREDGERFHLRIRRRDEPIPGHENLFYPPPHELTELPPLVDLVEDSSWDELSSDDPRVMAFLTSSEAREFIDGWVVRTQAHLVSLLPTSENHDQSGDHLERLERATSVFRFPGMSDMSYGGFGIGWELARGNMHIFRDEPWLYRKPVQFSELGSATVHMLLDLLGLPDSMSAATMDGTGARFVCGGCRMARYGRRALPWRECIQHDLEEHQTPSWFLVSPLATADLLRREEEETPARWCTRTTWQCAVPRELRGSSSTKFKWDLKLARVAWGPPIPERARLLEAGKRPAIYRCTHCAVEEPNIVKLFNERSIWVDVADKHGWHLNRRPDGRDWIKVELLMPRLA</sequence>
<reference evidence="1" key="1">
    <citation type="submission" date="2023-03" db="EMBL/GenBank/DDBJ databases">
        <title>Massive genome expansion in bonnet fungi (Mycena s.s.) driven by repeated elements and novel gene families across ecological guilds.</title>
        <authorList>
            <consortium name="Lawrence Berkeley National Laboratory"/>
            <person name="Harder C.B."/>
            <person name="Miyauchi S."/>
            <person name="Viragh M."/>
            <person name="Kuo A."/>
            <person name="Thoen E."/>
            <person name="Andreopoulos B."/>
            <person name="Lu D."/>
            <person name="Skrede I."/>
            <person name="Drula E."/>
            <person name="Henrissat B."/>
            <person name="Morin E."/>
            <person name="Kohler A."/>
            <person name="Barry K."/>
            <person name="LaButti K."/>
            <person name="Morin E."/>
            <person name="Salamov A."/>
            <person name="Lipzen A."/>
            <person name="Mereny Z."/>
            <person name="Hegedus B."/>
            <person name="Baldrian P."/>
            <person name="Stursova M."/>
            <person name="Weitz H."/>
            <person name="Taylor A."/>
            <person name="Grigoriev I.V."/>
            <person name="Nagy L.G."/>
            <person name="Martin F."/>
            <person name="Kauserud H."/>
        </authorList>
    </citation>
    <scope>NUCLEOTIDE SEQUENCE</scope>
    <source>
        <strain evidence="1">9284</strain>
    </source>
</reference>
<protein>
    <recommendedName>
        <fullName evidence="3">F-box domain-containing protein</fullName>
    </recommendedName>
</protein>
<dbReference type="EMBL" id="JARKIF010000001">
    <property type="protein sequence ID" value="KAJ7651374.1"/>
    <property type="molecule type" value="Genomic_DNA"/>
</dbReference>
<comment type="caution">
    <text evidence="1">The sequence shown here is derived from an EMBL/GenBank/DDBJ whole genome shotgun (WGS) entry which is preliminary data.</text>
</comment>
<dbReference type="AlphaFoldDB" id="A0AAD7G3E9"/>
<keyword evidence="2" id="KW-1185">Reference proteome</keyword>
<evidence type="ECO:0008006" key="3">
    <source>
        <dbReference type="Google" id="ProtNLM"/>
    </source>
</evidence>
<evidence type="ECO:0000313" key="2">
    <source>
        <dbReference type="Proteomes" id="UP001221142"/>
    </source>
</evidence>
<dbReference type="Proteomes" id="UP001221142">
    <property type="component" value="Unassembled WGS sequence"/>
</dbReference>
<organism evidence="1 2">
    <name type="scientific">Roridomyces roridus</name>
    <dbReference type="NCBI Taxonomy" id="1738132"/>
    <lineage>
        <taxon>Eukaryota</taxon>
        <taxon>Fungi</taxon>
        <taxon>Dikarya</taxon>
        <taxon>Basidiomycota</taxon>
        <taxon>Agaricomycotina</taxon>
        <taxon>Agaricomycetes</taxon>
        <taxon>Agaricomycetidae</taxon>
        <taxon>Agaricales</taxon>
        <taxon>Marasmiineae</taxon>
        <taxon>Mycenaceae</taxon>
        <taxon>Roridomyces</taxon>
    </lineage>
</organism>
<dbReference type="SUPFAM" id="SSF81383">
    <property type="entry name" value="F-box domain"/>
    <property type="match status" value="1"/>
</dbReference>
<evidence type="ECO:0000313" key="1">
    <source>
        <dbReference type="EMBL" id="KAJ7651374.1"/>
    </source>
</evidence>
<name>A0AAD7G3E9_9AGAR</name>
<proteinExistence type="predicted"/>
<gene>
    <name evidence="1" type="ORF">FB45DRAFT_1018723</name>
</gene>
<accession>A0AAD7G3E9</accession>
<dbReference type="InterPro" id="IPR036047">
    <property type="entry name" value="F-box-like_dom_sf"/>
</dbReference>